<keyword evidence="4" id="KW-1185">Reference proteome</keyword>
<keyword evidence="1" id="KW-0378">Hydrolase</keyword>
<evidence type="ECO:0000313" key="4">
    <source>
        <dbReference type="Proteomes" id="UP001602013"/>
    </source>
</evidence>
<dbReference type="Pfam" id="PF04167">
    <property type="entry name" value="DUF402"/>
    <property type="match status" value="1"/>
</dbReference>
<dbReference type="EMBL" id="JBIASD010000012">
    <property type="protein sequence ID" value="MFF3667832.1"/>
    <property type="molecule type" value="Genomic_DNA"/>
</dbReference>
<reference evidence="3 4" key="1">
    <citation type="submission" date="2024-10" db="EMBL/GenBank/DDBJ databases">
        <title>The Natural Products Discovery Center: Release of the First 8490 Sequenced Strains for Exploring Actinobacteria Biosynthetic Diversity.</title>
        <authorList>
            <person name="Kalkreuter E."/>
            <person name="Kautsar S.A."/>
            <person name="Yang D."/>
            <person name="Bader C.D."/>
            <person name="Teijaro C.N."/>
            <person name="Fluegel L."/>
            <person name="Davis C.M."/>
            <person name="Simpson J.R."/>
            <person name="Lauterbach L."/>
            <person name="Steele A.D."/>
            <person name="Gui C."/>
            <person name="Meng S."/>
            <person name="Li G."/>
            <person name="Viehrig K."/>
            <person name="Ye F."/>
            <person name="Su P."/>
            <person name="Kiefer A.F."/>
            <person name="Nichols A."/>
            <person name="Cepeda A.J."/>
            <person name="Yan W."/>
            <person name="Fan B."/>
            <person name="Jiang Y."/>
            <person name="Adhikari A."/>
            <person name="Zheng C.-J."/>
            <person name="Schuster L."/>
            <person name="Cowan T.M."/>
            <person name="Smanski M.J."/>
            <person name="Chevrette M.G."/>
            <person name="De Carvalho L.P.S."/>
            <person name="Shen B."/>
        </authorList>
    </citation>
    <scope>NUCLEOTIDE SEQUENCE [LARGE SCALE GENOMIC DNA]</scope>
    <source>
        <strain evidence="3 4">NPDC002173</strain>
    </source>
</reference>
<dbReference type="InterPro" id="IPR050212">
    <property type="entry name" value="Ntdp-like"/>
</dbReference>
<comment type="caution">
    <text evidence="3">The sequence shown here is derived from an EMBL/GenBank/DDBJ whole genome shotgun (WGS) entry which is preliminary data.</text>
</comment>
<dbReference type="Gene3D" id="2.40.380.10">
    <property type="entry name" value="FomD-like"/>
    <property type="match status" value="1"/>
</dbReference>
<dbReference type="InterPro" id="IPR035930">
    <property type="entry name" value="FomD-like_sf"/>
</dbReference>
<dbReference type="PANTHER" id="PTHR39159">
    <property type="match status" value="1"/>
</dbReference>
<dbReference type="InterPro" id="IPR007295">
    <property type="entry name" value="DUF402"/>
</dbReference>
<dbReference type="PANTHER" id="PTHR39159:SF1">
    <property type="entry name" value="UPF0374 PROTEIN YGAC"/>
    <property type="match status" value="1"/>
</dbReference>
<accession>A0ABW6SUI9</accession>
<proteinExistence type="predicted"/>
<sequence>MVGIRSRFGEGETIVRRDVFRERVWTASPHRVLADDGDRIALGYWPGIVSLAPRTWIASLETGDPALRDRMPADLASGRWRLGRWTWRDTLWTSSQQAGEYFGVGRFFDAEQRLLRWYVNFQRPYRRTEWGIDTFDLLLDLVAEPDLSGYRWKDEDEYRQGRRLGIVGDAEHRAIQEARDQVIALIEERRGPFAETWRIDPRWPLPTLPSDLPEA</sequence>
<evidence type="ECO:0000259" key="2">
    <source>
        <dbReference type="Pfam" id="PF04167"/>
    </source>
</evidence>
<dbReference type="Proteomes" id="UP001602013">
    <property type="component" value="Unassembled WGS sequence"/>
</dbReference>
<organism evidence="3 4">
    <name type="scientific">Microtetraspora malaysiensis</name>
    <dbReference type="NCBI Taxonomy" id="161358"/>
    <lineage>
        <taxon>Bacteria</taxon>
        <taxon>Bacillati</taxon>
        <taxon>Actinomycetota</taxon>
        <taxon>Actinomycetes</taxon>
        <taxon>Streptosporangiales</taxon>
        <taxon>Streptosporangiaceae</taxon>
        <taxon>Microtetraspora</taxon>
    </lineage>
</organism>
<protein>
    <submittedName>
        <fullName evidence="3">DUF402 domain-containing protein</fullName>
    </submittedName>
</protein>
<evidence type="ECO:0000313" key="3">
    <source>
        <dbReference type="EMBL" id="MFF3667832.1"/>
    </source>
</evidence>
<dbReference type="RefSeq" id="WP_387413037.1">
    <property type="nucleotide sequence ID" value="NZ_JBIASD010000012.1"/>
</dbReference>
<dbReference type="SUPFAM" id="SSF159234">
    <property type="entry name" value="FomD-like"/>
    <property type="match status" value="1"/>
</dbReference>
<gene>
    <name evidence="3" type="ORF">ACFYXI_19760</name>
</gene>
<name>A0ABW6SUI9_9ACTN</name>
<feature type="domain" description="DUF402" evidence="2">
    <location>
        <begin position="79"/>
        <end position="190"/>
    </location>
</feature>
<evidence type="ECO:0000256" key="1">
    <source>
        <dbReference type="ARBA" id="ARBA00022801"/>
    </source>
</evidence>